<evidence type="ECO:0000313" key="4">
    <source>
        <dbReference type="Proteomes" id="UP001224359"/>
    </source>
</evidence>
<dbReference type="Pfam" id="PF09851">
    <property type="entry name" value="SHOCT"/>
    <property type="match status" value="1"/>
</dbReference>
<dbReference type="InterPro" id="IPR018649">
    <property type="entry name" value="SHOCT"/>
</dbReference>
<organism evidence="3 4">
    <name type="scientific">Alkalibacillus salilacus</name>
    <dbReference type="NCBI Taxonomy" id="284582"/>
    <lineage>
        <taxon>Bacteria</taxon>
        <taxon>Bacillati</taxon>
        <taxon>Bacillota</taxon>
        <taxon>Bacilli</taxon>
        <taxon>Bacillales</taxon>
        <taxon>Bacillaceae</taxon>
        <taxon>Alkalibacillus</taxon>
    </lineage>
</organism>
<protein>
    <recommendedName>
        <fullName evidence="2">SHOCT domain-containing protein</fullName>
    </recommendedName>
</protein>
<feature type="region of interest" description="Disordered" evidence="1">
    <location>
        <begin position="1"/>
        <end position="34"/>
    </location>
</feature>
<dbReference type="RefSeq" id="WP_306974869.1">
    <property type="nucleotide sequence ID" value="NZ_JAUSTQ010000002.1"/>
</dbReference>
<evidence type="ECO:0000259" key="2">
    <source>
        <dbReference type="Pfam" id="PF09851"/>
    </source>
</evidence>
<dbReference type="Proteomes" id="UP001224359">
    <property type="component" value="Unassembled WGS sequence"/>
</dbReference>
<accession>A0ABT9VD14</accession>
<sequence length="224" mass="26658">MSKSKAVFNKAKQRWKKAKEETDYKEEQRRQSKKEKKKNYQFWFNGKPSFAEKMTYLNHQLTFVYAGNNLTEYGKPLYTIDCKYENEKVKGILIAFKDYLVFVSATYNLTRYFEYTQIKHFDTLSPNKNRIELSFKYNENKHFFKGFIKGEQTDKMISTLKGKIDLKPDNKPKQQNNATTESNLKINIENYDNKLDQLEKLGELRDNGTLTDEEFQKEKQKLLG</sequence>
<evidence type="ECO:0000256" key="1">
    <source>
        <dbReference type="SAM" id="MobiDB-lite"/>
    </source>
</evidence>
<name>A0ABT9VD14_9BACI</name>
<evidence type="ECO:0000313" key="3">
    <source>
        <dbReference type="EMBL" id="MDQ0158859.1"/>
    </source>
</evidence>
<reference evidence="3 4" key="1">
    <citation type="submission" date="2023-07" db="EMBL/GenBank/DDBJ databases">
        <title>Genomic Encyclopedia of Type Strains, Phase IV (KMG-IV): sequencing the most valuable type-strain genomes for metagenomic binning, comparative biology and taxonomic classification.</title>
        <authorList>
            <person name="Goeker M."/>
        </authorList>
    </citation>
    <scope>NUCLEOTIDE SEQUENCE [LARGE SCALE GENOMIC DNA]</scope>
    <source>
        <strain evidence="3 4">DSM 16460</strain>
    </source>
</reference>
<comment type="caution">
    <text evidence="3">The sequence shown here is derived from an EMBL/GenBank/DDBJ whole genome shotgun (WGS) entry which is preliminary data.</text>
</comment>
<feature type="compositionally biased region" description="Basic and acidic residues" evidence="1">
    <location>
        <begin position="18"/>
        <end position="30"/>
    </location>
</feature>
<gene>
    <name evidence="3" type="ORF">J2S77_000815</name>
</gene>
<feature type="domain" description="SHOCT" evidence="2">
    <location>
        <begin position="196"/>
        <end position="223"/>
    </location>
</feature>
<keyword evidence="4" id="KW-1185">Reference proteome</keyword>
<proteinExistence type="predicted"/>
<dbReference type="EMBL" id="JAUSTQ010000002">
    <property type="protein sequence ID" value="MDQ0158859.1"/>
    <property type="molecule type" value="Genomic_DNA"/>
</dbReference>